<dbReference type="Pfam" id="PF01385">
    <property type="entry name" value="OrfB_IS605"/>
    <property type="match status" value="1"/>
</dbReference>
<feature type="domain" description="Cas12f1-like TNB" evidence="7">
    <location>
        <begin position="55"/>
        <end position="95"/>
    </location>
</feature>
<feature type="region of interest" description="Disordered" evidence="5">
    <location>
        <begin position="91"/>
        <end position="119"/>
    </location>
</feature>
<keyword evidence="3" id="KW-0238">DNA-binding</keyword>
<dbReference type="InterPro" id="IPR010095">
    <property type="entry name" value="Cas12f1-like_TNB"/>
</dbReference>
<dbReference type="NCBIfam" id="NF040570">
    <property type="entry name" value="guided_TnpB"/>
    <property type="match status" value="1"/>
</dbReference>
<dbReference type="EMBL" id="BSTK01000002">
    <property type="protein sequence ID" value="GLY83895.1"/>
    <property type="molecule type" value="Genomic_DNA"/>
</dbReference>
<evidence type="ECO:0000259" key="6">
    <source>
        <dbReference type="Pfam" id="PF01385"/>
    </source>
</evidence>
<evidence type="ECO:0000256" key="1">
    <source>
        <dbReference type="ARBA" id="ARBA00008761"/>
    </source>
</evidence>
<evidence type="ECO:0000256" key="2">
    <source>
        <dbReference type="ARBA" id="ARBA00022578"/>
    </source>
</evidence>
<evidence type="ECO:0000259" key="7">
    <source>
        <dbReference type="Pfam" id="PF07282"/>
    </source>
</evidence>
<keyword evidence="4" id="KW-0233">DNA recombination</keyword>
<feature type="domain" description="Probable transposase IS891/IS1136/IS1341" evidence="6">
    <location>
        <begin position="1"/>
        <end position="43"/>
    </location>
</feature>
<sequence>MARAHRKVAASRADFLHKTSARLIRDHDVIVIEDLNVKGMARNRQLAKAISDAGWGTFRSMLEYKAVRYGRHLIVIDRWYPISKTCSTCGGDVRHPGSSRVQSPLKQELQPARAGIPVR</sequence>
<keyword evidence="9" id="KW-1185">Reference proteome</keyword>
<name>A0A9W6RXI7_9ACTN</name>
<protein>
    <recommendedName>
        <fullName evidence="10">Transposase</fullName>
    </recommendedName>
</protein>
<keyword evidence="2" id="KW-0815">Transposition</keyword>
<gene>
    <name evidence="8" type="ORF">Airi02_018240</name>
</gene>
<comment type="similarity">
    <text evidence="1">In the C-terminal section; belongs to the transposase 35 family.</text>
</comment>
<evidence type="ECO:0000313" key="8">
    <source>
        <dbReference type="EMBL" id="GLY83895.1"/>
    </source>
</evidence>
<dbReference type="GO" id="GO:0006310">
    <property type="term" value="P:DNA recombination"/>
    <property type="evidence" value="ECO:0007669"/>
    <property type="project" value="UniProtKB-KW"/>
</dbReference>
<organism evidence="8 9">
    <name type="scientific">Actinoallomurus iriomotensis</name>
    <dbReference type="NCBI Taxonomy" id="478107"/>
    <lineage>
        <taxon>Bacteria</taxon>
        <taxon>Bacillati</taxon>
        <taxon>Actinomycetota</taxon>
        <taxon>Actinomycetes</taxon>
        <taxon>Streptosporangiales</taxon>
        <taxon>Thermomonosporaceae</taxon>
        <taxon>Actinoallomurus</taxon>
    </lineage>
</organism>
<proteinExistence type="inferred from homology"/>
<dbReference type="NCBIfam" id="TIGR01766">
    <property type="entry name" value="IS200/IS605 family accessory protein TnpB-like domain"/>
    <property type="match status" value="1"/>
</dbReference>
<comment type="caution">
    <text evidence="8">The sequence shown here is derived from an EMBL/GenBank/DDBJ whole genome shotgun (WGS) entry which is preliminary data.</text>
</comment>
<dbReference type="InterPro" id="IPR001959">
    <property type="entry name" value="Transposase"/>
</dbReference>
<evidence type="ECO:0000256" key="5">
    <source>
        <dbReference type="SAM" id="MobiDB-lite"/>
    </source>
</evidence>
<accession>A0A9W6RXI7</accession>
<dbReference type="Proteomes" id="UP001165074">
    <property type="component" value="Unassembled WGS sequence"/>
</dbReference>
<dbReference type="GO" id="GO:0003677">
    <property type="term" value="F:DNA binding"/>
    <property type="evidence" value="ECO:0007669"/>
    <property type="project" value="UniProtKB-KW"/>
</dbReference>
<evidence type="ECO:0000313" key="9">
    <source>
        <dbReference type="Proteomes" id="UP001165074"/>
    </source>
</evidence>
<evidence type="ECO:0000256" key="3">
    <source>
        <dbReference type="ARBA" id="ARBA00023125"/>
    </source>
</evidence>
<evidence type="ECO:0000256" key="4">
    <source>
        <dbReference type="ARBA" id="ARBA00023172"/>
    </source>
</evidence>
<reference evidence="8" key="1">
    <citation type="submission" date="2023-03" db="EMBL/GenBank/DDBJ databases">
        <title>Actinoallomurus iriomotensis NBRC 103684.</title>
        <authorList>
            <person name="Ichikawa N."/>
            <person name="Sato H."/>
            <person name="Tonouchi N."/>
        </authorList>
    </citation>
    <scope>NUCLEOTIDE SEQUENCE</scope>
    <source>
        <strain evidence="8">NBRC 103684</strain>
    </source>
</reference>
<dbReference type="AlphaFoldDB" id="A0A9W6RXI7"/>
<dbReference type="GO" id="GO:0032196">
    <property type="term" value="P:transposition"/>
    <property type="evidence" value="ECO:0007669"/>
    <property type="project" value="UniProtKB-KW"/>
</dbReference>
<dbReference type="Pfam" id="PF07282">
    <property type="entry name" value="Cas12f1-like_TNB"/>
    <property type="match status" value="1"/>
</dbReference>
<evidence type="ECO:0008006" key="10">
    <source>
        <dbReference type="Google" id="ProtNLM"/>
    </source>
</evidence>